<organism evidence="1 2">
    <name type="scientific">Gaetbulibacter aestuarii</name>
    <dbReference type="NCBI Taxonomy" id="1502358"/>
    <lineage>
        <taxon>Bacteria</taxon>
        <taxon>Pseudomonadati</taxon>
        <taxon>Bacteroidota</taxon>
        <taxon>Flavobacteriia</taxon>
        <taxon>Flavobacteriales</taxon>
        <taxon>Flavobacteriaceae</taxon>
        <taxon>Gaetbulibacter</taxon>
    </lineage>
</organism>
<accession>A0ABW7MZW0</accession>
<sequence length="307" mass="36231">MNKTEIISLGNLVYDQRDISPAQLGITSRQINYWVDNKIIPFVEKLDSDKKPSKEKEILSEILEDDKKKWIRLNLAQAVWVCIVKELLSFGVSVKKLKKLAKSVWEKPRKQRYADNVFKHYIENKSISSEEIRDLLNSYLKDELIMEHYFRTIINPFTDLIKSAILREKLPHSMLYVPETNTHEFHMRDEDLILKLGTTYLENPLICFPIIPIIGKVLSVDFYNTKKDLPYLNHTERQVRDIVAFKKPKVVYLAFEDEHIKPITITEQHKTREQLSRYILENKIAKGSKLLIEIRSQDNYKLTLMKK</sequence>
<gene>
    <name evidence="1" type="ORF">V8G58_10600</name>
</gene>
<evidence type="ECO:0000313" key="1">
    <source>
        <dbReference type="EMBL" id="MFH6772383.1"/>
    </source>
</evidence>
<proteinExistence type="predicted"/>
<name>A0ABW7MZW0_9FLAO</name>
<reference evidence="1 2" key="1">
    <citation type="submission" date="2024-02" db="EMBL/GenBank/DDBJ databases">
        <title>A Gaetbulibacter species isolated from tidal flats and genomic insights of their niches.</title>
        <authorList>
            <person name="Ye Y."/>
        </authorList>
    </citation>
    <scope>NUCLEOTIDE SEQUENCE [LARGE SCALE GENOMIC DNA]</scope>
    <source>
        <strain evidence="1 2">KYW382</strain>
    </source>
</reference>
<comment type="caution">
    <text evidence="1">The sequence shown here is derived from an EMBL/GenBank/DDBJ whole genome shotgun (WGS) entry which is preliminary data.</text>
</comment>
<dbReference type="Proteomes" id="UP001610100">
    <property type="component" value="Unassembled WGS sequence"/>
</dbReference>
<protein>
    <submittedName>
        <fullName evidence="1">Uncharacterized protein</fullName>
    </submittedName>
</protein>
<evidence type="ECO:0000313" key="2">
    <source>
        <dbReference type="Proteomes" id="UP001610100"/>
    </source>
</evidence>
<dbReference type="EMBL" id="JBAWKB010000003">
    <property type="protein sequence ID" value="MFH6772383.1"/>
    <property type="molecule type" value="Genomic_DNA"/>
</dbReference>
<dbReference type="RefSeq" id="WP_344737849.1">
    <property type="nucleotide sequence ID" value="NZ_BAABAY010000001.1"/>
</dbReference>
<keyword evidence="2" id="KW-1185">Reference proteome</keyword>